<gene>
    <name evidence="2" type="ORF">HJG59_000201</name>
</gene>
<comment type="caution">
    <text evidence="2">The sequence shown here is derived from an EMBL/GenBank/DDBJ whole genome shotgun (WGS) entry which is preliminary data.</text>
</comment>
<proteinExistence type="predicted"/>
<dbReference type="Proteomes" id="UP000550707">
    <property type="component" value="Unassembled WGS sequence"/>
</dbReference>
<reference evidence="2 3" key="1">
    <citation type="journal article" date="2020" name="Nature">
        <title>Six reference-quality genomes reveal evolution of bat adaptations.</title>
        <authorList>
            <person name="Jebb D."/>
            <person name="Huang Z."/>
            <person name="Pippel M."/>
            <person name="Hughes G.M."/>
            <person name="Lavrichenko K."/>
            <person name="Devanna P."/>
            <person name="Winkler S."/>
            <person name="Jermiin L.S."/>
            <person name="Skirmuntt E.C."/>
            <person name="Katzourakis A."/>
            <person name="Burkitt-Gray L."/>
            <person name="Ray D.A."/>
            <person name="Sullivan K.A.M."/>
            <person name="Roscito J.G."/>
            <person name="Kirilenko B.M."/>
            <person name="Davalos L.M."/>
            <person name="Corthals A.P."/>
            <person name="Power M.L."/>
            <person name="Jones G."/>
            <person name="Ransome R.D."/>
            <person name="Dechmann D.K.N."/>
            <person name="Locatelli A.G."/>
            <person name="Puechmaille S.J."/>
            <person name="Fedrigo O."/>
            <person name="Jarvis E.D."/>
            <person name="Hiller M."/>
            <person name="Vernes S.C."/>
            <person name="Myers E.W."/>
            <person name="Teeling E.C."/>
        </authorList>
    </citation>
    <scope>NUCLEOTIDE SEQUENCE [LARGE SCALE GENOMIC DNA]</scope>
    <source>
        <strain evidence="2">MMolMol1</strain>
        <tissue evidence="2">Muscle</tissue>
    </source>
</reference>
<feature type="region of interest" description="Disordered" evidence="1">
    <location>
        <begin position="130"/>
        <end position="169"/>
    </location>
</feature>
<evidence type="ECO:0000256" key="1">
    <source>
        <dbReference type="SAM" id="MobiDB-lite"/>
    </source>
</evidence>
<evidence type="ECO:0000313" key="3">
    <source>
        <dbReference type="Proteomes" id="UP000550707"/>
    </source>
</evidence>
<accession>A0A7J8GIJ4</accession>
<keyword evidence="3" id="KW-1185">Reference proteome</keyword>
<name>A0A7J8GIJ4_MOLMO</name>
<dbReference type="EMBL" id="JACASF010000009">
    <property type="protein sequence ID" value="KAF6459913.1"/>
    <property type="molecule type" value="Genomic_DNA"/>
</dbReference>
<protein>
    <submittedName>
        <fullName evidence="2">Aconitate decarboxylase 1</fullName>
    </submittedName>
</protein>
<dbReference type="AlphaFoldDB" id="A0A7J8GIJ4"/>
<organism evidence="2 3">
    <name type="scientific">Molossus molossus</name>
    <name type="common">Pallas' mastiff bat</name>
    <name type="synonym">Vespertilio molossus</name>
    <dbReference type="NCBI Taxonomy" id="27622"/>
    <lineage>
        <taxon>Eukaryota</taxon>
        <taxon>Metazoa</taxon>
        <taxon>Chordata</taxon>
        <taxon>Craniata</taxon>
        <taxon>Vertebrata</taxon>
        <taxon>Euteleostomi</taxon>
        <taxon>Mammalia</taxon>
        <taxon>Eutheria</taxon>
        <taxon>Laurasiatheria</taxon>
        <taxon>Chiroptera</taxon>
        <taxon>Yangochiroptera</taxon>
        <taxon>Molossidae</taxon>
        <taxon>Molossus</taxon>
    </lineage>
</organism>
<sequence>MRRTHFSMGPNSLTCTAALCQQPSGRGQPSGLHWWAEGSRPCTPGGSFSPFPAPHSLGTYWGSAQCLSGKKRVPQSDFWVQSAGHSTEPKRQGAALPAISFHTESRALTGGALLPWKVCHRKLCQSDPRLARGTLDRSRHSEEQEDDSGYAGRWVPGNQYGGVPQSQRI</sequence>
<evidence type="ECO:0000313" key="2">
    <source>
        <dbReference type="EMBL" id="KAF6459913.1"/>
    </source>
</evidence>